<gene>
    <name evidence="2" type="ORF">QBC34DRAFT_459356</name>
</gene>
<dbReference type="PANTHER" id="PTHR42080">
    <property type="entry name" value="SRR1 DOMAIN-CONTAINING PROTEIN"/>
    <property type="match status" value="1"/>
</dbReference>
<comment type="caution">
    <text evidence="2">The sequence shown here is derived from an EMBL/GenBank/DDBJ whole genome shotgun (WGS) entry which is preliminary data.</text>
</comment>
<evidence type="ECO:0000256" key="1">
    <source>
        <dbReference type="SAM" id="MobiDB-lite"/>
    </source>
</evidence>
<sequence length="424" mass="47788">MDLKPFWLQGLLPDPQKVTKLDDPKPPPTDVDVTPPRITNPDLSKAATPTADDEANPKDDLPKSSASSTTLVEKIVSRYLETQSTDGTLSPNPDDTTAEARPSPPAHPLYPRATLTHLEHIFWAWEYFKLTDRKVEITDFVGRTFLVPCQINEASRELDNIAPNRDSSQNKHTSCYNEQGLRPSDEVVRGRPFIRSVRKIILFGAGTLTMHLRESYQSTGSERAHAILLVLRAWLSEKQNVYLENLWKPYDGTRPWGVDMQSVNSSKSKPQLLQRSRFRCLAQDPIYQEEDETTLKEYDVFVVHDPSGLLEVDSSSIVIAAGCKGIRETIADIEIPNPLMVIQPFNKMAGKYERPESDVLYSPSKSSTPHGRPPSFNPSQQHRRHLWHQLYDITPAAGRWGYLNGAKEIGFEVLVLKNLPIGES</sequence>
<evidence type="ECO:0000313" key="3">
    <source>
        <dbReference type="Proteomes" id="UP001321760"/>
    </source>
</evidence>
<protein>
    <recommendedName>
        <fullName evidence="4">SRR1-like domain-containing protein</fullName>
    </recommendedName>
</protein>
<feature type="compositionally biased region" description="Polar residues" evidence="1">
    <location>
        <begin position="80"/>
        <end position="95"/>
    </location>
</feature>
<evidence type="ECO:0000313" key="2">
    <source>
        <dbReference type="EMBL" id="KAK4450960.1"/>
    </source>
</evidence>
<accession>A0AAV9GT46</accession>
<feature type="region of interest" description="Disordered" evidence="1">
    <location>
        <begin position="80"/>
        <end position="108"/>
    </location>
</feature>
<evidence type="ECO:0008006" key="4">
    <source>
        <dbReference type="Google" id="ProtNLM"/>
    </source>
</evidence>
<dbReference type="Proteomes" id="UP001321760">
    <property type="component" value="Unassembled WGS sequence"/>
</dbReference>
<name>A0AAV9GT46_9PEZI</name>
<feature type="region of interest" description="Disordered" evidence="1">
    <location>
        <begin position="356"/>
        <end position="380"/>
    </location>
</feature>
<dbReference type="EMBL" id="MU865930">
    <property type="protein sequence ID" value="KAK4450960.1"/>
    <property type="molecule type" value="Genomic_DNA"/>
</dbReference>
<dbReference type="AlphaFoldDB" id="A0AAV9GT46"/>
<organism evidence="2 3">
    <name type="scientific">Podospora aff. communis PSN243</name>
    <dbReference type="NCBI Taxonomy" id="3040156"/>
    <lineage>
        <taxon>Eukaryota</taxon>
        <taxon>Fungi</taxon>
        <taxon>Dikarya</taxon>
        <taxon>Ascomycota</taxon>
        <taxon>Pezizomycotina</taxon>
        <taxon>Sordariomycetes</taxon>
        <taxon>Sordariomycetidae</taxon>
        <taxon>Sordariales</taxon>
        <taxon>Podosporaceae</taxon>
        <taxon>Podospora</taxon>
    </lineage>
</organism>
<feature type="region of interest" description="Disordered" evidence="1">
    <location>
        <begin position="1"/>
        <end position="68"/>
    </location>
</feature>
<proteinExistence type="predicted"/>
<reference evidence="2" key="1">
    <citation type="journal article" date="2023" name="Mol. Phylogenet. Evol.">
        <title>Genome-scale phylogeny and comparative genomics of the fungal order Sordariales.</title>
        <authorList>
            <person name="Hensen N."/>
            <person name="Bonometti L."/>
            <person name="Westerberg I."/>
            <person name="Brannstrom I.O."/>
            <person name="Guillou S."/>
            <person name="Cros-Aarteil S."/>
            <person name="Calhoun S."/>
            <person name="Haridas S."/>
            <person name="Kuo A."/>
            <person name="Mondo S."/>
            <person name="Pangilinan J."/>
            <person name="Riley R."/>
            <person name="LaButti K."/>
            <person name="Andreopoulos B."/>
            <person name="Lipzen A."/>
            <person name="Chen C."/>
            <person name="Yan M."/>
            <person name="Daum C."/>
            <person name="Ng V."/>
            <person name="Clum A."/>
            <person name="Steindorff A."/>
            <person name="Ohm R.A."/>
            <person name="Martin F."/>
            <person name="Silar P."/>
            <person name="Natvig D.O."/>
            <person name="Lalanne C."/>
            <person name="Gautier V."/>
            <person name="Ament-Velasquez S.L."/>
            <person name="Kruys A."/>
            <person name="Hutchinson M.I."/>
            <person name="Powell A.J."/>
            <person name="Barry K."/>
            <person name="Miller A.N."/>
            <person name="Grigoriev I.V."/>
            <person name="Debuchy R."/>
            <person name="Gladieux P."/>
            <person name="Hiltunen Thoren M."/>
            <person name="Johannesson H."/>
        </authorList>
    </citation>
    <scope>NUCLEOTIDE SEQUENCE</scope>
    <source>
        <strain evidence="2">PSN243</strain>
    </source>
</reference>
<keyword evidence="3" id="KW-1185">Reference proteome</keyword>
<reference evidence="2" key="2">
    <citation type="submission" date="2023-05" db="EMBL/GenBank/DDBJ databases">
        <authorList>
            <consortium name="Lawrence Berkeley National Laboratory"/>
            <person name="Steindorff A."/>
            <person name="Hensen N."/>
            <person name="Bonometti L."/>
            <person name="Westerberg I."/>
            <person name="Brannstrom I.O."/>
            <person name="Guillou S."/>
            <person name="Cros-Aarteil S."/>
            <person name="Calhoun S."/>
            <person name="Haridas S."/>
            <person name="Kuo A."/>
            <person name="Mondo S."/>
            <person name="Pangilinan J."/>
            <person name="Riley R."/>
            <person name="Labutti K."/>
            <person name="Andreopoulos B."/>
            <person name="Lipzen A."/>
            <person name="Chen C."/>
            <person name="Yanf M."/>
            <person name="Daum C."/>
            <person name="Ng V."/>
            <person name="Clum A."/>
            <person name="Ohm R."/>
            <person name="Martin F."/>
            <person name="Silar P."/>
            <person name="Natvig D."/>
            <person name="Lalanne C."/>
            <person name="Gautier V."/>
            <person name="Ament-Velasquez S.L."/>
            <person name="Kruys A."/>
            <person name="Hutchinson M.I."/>
            <person name="Powell A.J."/>
            <person name="Barry K."/>
            <person name="Miller A.N."/>
            <person name="Grigoriev I.V."/>
            <person name="Debuchy R."/>
            <person name="Gladieux P."/>
            <person name="Thoren M.H."/>
            <person name="Johannesson H."/>
        </authorList>
    </citation>
    <scope>NUCLEOTIDE SEQUENCE</scope>
    <source>
        <strain evidence="2">PSN243</strain>
    </source>
</reference>
<dbReference type="PANTHER" id="PTHR42080:SF3">
    <property type="entry name" value="SRR1-LIKE DOMAIN-CONTAINING PROTEIN"/>
    <property type="match status" value="1"/>
</dbReference>